<protein>
    <recommendedName>
        <fullName evidence="1">TAF1C beta-propeller domain-containing protein</fullName>
    </recommendedName>
</protein>
<dbReference type="GO" id="GO:0001164">
    <property type="term" value="F:RNA polymerase I core promoter sequence-specific DNA binding"/>
    <property type="evidence" value="ECO:0007669"/>
    <property type="project" value="TreeGrafter"/>
</dbReference>
<dbReference type="InterPro" id="IPR038801">
    <property type="entry name" value="TAF1C"/>
</dbReference>
<sequence length="395" mass="44616">MLKMSEIELPQHYFPVPVCPHVGPGPNRLMFADYGSYQNINVKINAEDSGEKISFLPQKGQGFLQNFHSLLPSLPLFDRPLQGEWQEWDAILGMKSFNAILKDLRCVVQTVPRFKGFIRNKPDSKLSHKFKVLKEMVMNPDVVSSDLDKGLQNLVSSYSHITDANNNNCLNGFNRDFYGGLLNISRAVGTDSHFLIHASGKGFKDIFWTNVSQDPMTRLKNPEIISKLSLDTQVYGLSTSNKIAGKMLVSARNKHSCLLLVADVLERTLLQRDFFDLPDDSLSHTWFSPYMENELLLSTESGTIYLWDINSGCKVLVEKAARFECKDKWSSAYFGGHPRQIVVADNTSLEIFDHRSHFSDGQELFSLSSHLIKTNERVMAAAPLGFPYHVVATDY</sequence>
<evidence type="ECO:0000313" key="2">
    <source>
        <dbReference type="EMBL" id="CAL1525985.1"/>
    </source>
</evidence>
<evidence type="ECO:0000313" key="3">
    <source>
        <dbReference type="Proteomes" id="UP001497497"/>
    </source>
</evidence>
<dbReference type="EMBL" id="CAXITT010000001">
    <property type="protein sequence ID" value="CAL1525985.1"/>
    <property type="molecule type" value="Genomic_DNA"/>
</dbReference>
<dbReference type="Proteomes" id="UP001497497">
    <property type="component" value="Unassembled WGS sequence"/>
</dbReference>
<dbReference type="Pfam" id="PF20641">
    <property type="entry name" value="TAF1C_beta-prop"/>
    <property type="match status" value="1"/>
</dbReference>
<gene>
    <name evidence="2" type="ORF">GSLYS_00000162001</name>
</gene>
<evidence type="ECO:0000259" key="1">
    <source>
        <dbReference type="Pfam" id="PF20641"/>
    </source>
</evidence>
<dbReference type="InterPro" id="IPR049087">
    <property type="entry name" value="TAF1C_beta-prop"/>
</dbReference>
<proteinExistence type="predicted"/>
<dbReference type="PANTHER" id="PTHR15319">
    <property type="entry name" value="TATA BOX-BINDING PROTEIN ASSOCIATED FACTOR RNA POLYMERASE I SUBUNIT C"/>
    <property type="match status" value="1"/>
</dbReference>
<dbReference type="GO" id="GO:0001650">
    <property type="term" value="C:fibrillar center"/>
    <property type="evidence" value="ECO:0007669"/>
    <property type="project" value="TreeGrafter"/>
</dbReference>
<keyword evidence="3" id="KW-1185">Reference proteome</keyword>
<dbReference type="PANTHER" id="PTHR15319:SF1">
    <property type="entry name" value="TATA BOX-BINDING PROTEIN-ASSOCIATED FACTOR RNA POLYMERASE I SUBUNIT C"/>
    <property type="match status" value="1"/>
</dbReference>
<reference evidence="2 3" key="1">
    <citation type="submission" date="2024-04" db="EMBL/GenBank/DDBJ databases">
        <authorList>
            <consortium name="Genoscope - CEA"/>
            <person name="William W."/>
        </authorList>
    </citation>
    <scope>NUCLEOTIDE SEQUENCE [LARGE SCALE GENOMIC DNA]</scope>
</reference>
<name>A0AAV2GXW9_LYMST</name>
<dbReference type="SUPFAM" id="SSF50978">
    <property type="entry name" value="WD40 repeat-like"/>
    <property type="match status" value="1"/>
</dbReference>
<dbReference type="InterPro" id="IPR036322">
    <property type="entry name" value="WD40_repeat_dom_sf"/>
</dbReference>
<accession>A0AAV2GXW9</accession>
<comment type="caution">
    <text evidence="2">The sequence shown here is derived from an EMBL/GenBank/DDBJ whole genome shotgun (WGS) entry which is preliminary data.</text>
</comment>
<dbReference type="AlphaFoldDB" id="A0AAV2GXW9"/>
<organism evidence="2 3">
    <name type="scientific">Lymnaea stagnalis</name>
    <name type="common">Great pond snail</name>
    <name type="synonym">Helix stagnalis</name>
    <dbReference type="NCBI Taxonomy" id="6523"/>
    <lineage>
        <taxon>Eukaryota</taxon>
        <taxon>Metazoa</taxon>
        <taxon>Spiralia</taxon>
        <taxon>Lophotrochozoa</taxon>
        <taxon>Mollusca</taxon>
        <taxon>Gastropoda</taxon>
        <taxon>Heterobranchia</taxon>
        <taxon>Euthyneura</taxon>
        <taxon>Panpulmonata</taxon>
        <taxon>Hygrophila</taxon>
        <taxon>Lymnaeoidea</taxon>
        <taxon>Lymnaeidae</taxon>
        <taxon>Lymnaea</taxon>
    </lineage>
</organism>
<feature type="non-terminal residue" evidence="2">
    <location>
        <position position="395"/>
    </location>
</feature>
<feature type="domain" description="TAF1C beta-propeller" evidence="1">
    <location>
        <begin position="287"/>
        <end position="380"/>
    </location>
</feature>